<sequence length="28" mass="2955">MSNESDLKAFESGDILVGATILNNADDD</sequence>
<organism evidence="1">
    <name type="scientific">marine metagenome</name>
    <dbReference type="NCBI Taxonomy" id="408172"/>
    <lineage>
        <taxon>unclassified sequences</taxon>
        <taxon>metagenomes</taxon>
        <taxon>ecological metagenomes</taxon>
    </lineage>
</organism>
<dbReference type="AlphaFoldDB" id="A0A382F0M0"/>
<accession>A0A382F0M0</accession>
<evidence type="ECO:0000313" key="1">
    <source>
        <dbReference type="EMBL" id="SVB55671.1"/>
    </source>
</evidence>
<reference evidence="1" key="1">
    <citation type="submission" date="2018-05" db="EMBL/GenBank/DDBJ databases">
        <authorList>
            <person name="Lanie J.A."/>
            <person name="Ng W.-L."/>
            <person name="Kazmierczak K.M."/>
            <person name="Andrzejewski T.M."/>
            <person name="Davidsen T.M."/>
            <person name="Wayne K.J."/>
            <person name="Tettelin H."/>
            <person name="Glass J.I."/>
            <person name="Rusch D."/>
            <person name="Podicherti R."/>
            <person name="Tsui H.-C.T."/>
            <person name="Winkler M.E."/>
        </authorList>
    </citation>
    <scope>NUCLEOTIDE SEQUENCE</scope>
</reference>
<name>A0A382F0M0_9ZZZZ</name>
<feature type="non-terminal residue" evidence="1">
    <location>
        <position position="28"/>
    </location>
</feature>
<proteinExistence type="predicted"/>
<dbReference type="EMBL" id="UINC01046982">
    <property type="protein sequence ID" value="SVB55671.1"/>
    <property type="molecule type" value="Genomic_DNA"/>
</dbReference>
<gene>
    <name evidence="1" type="ORF">METZ01_LOCUS208525</name>
</gene>
<protein>
    <submittedName>
        <fullName evidence="1">Uncharacterized protein</fullName>
    </submittedName>
</protein>